<evidence type="ECO:0000313" key="3">
    <source>
        <dbReference type="Proteomes" id="UP000070224"/>
    </source>
</evidence>
<dbReference type="OrthoDB" id="9792284at2"/>
<dbReference type="AlphaFoldDB" id="A0A134B1Q9"/>
<dbReference type="Gene3D" id="3.40.50.880">
    <property type="match status" value="1"/>
</dbReference>
<dbReference type="InterPro" id="IPR006287">
    <property type="entry name" value="DJ-1"/>
</dbReference>
<dbReference type="Proteomes" id="UP000070224">
    <property type="component" value="Unassembled WGS sequence"/>
</dbReference>
<evidence type="ECO:0000313" key="2">
    <source>
        <dbReference type="EMBL" id="KXB73875.1"/>
    </source>
</evidence>
<dbReference type="InterPro" id="IPR029062">
    <property type="entry name" value="Class_I_gatase-like"/>
</dbReference>
<dbReference type="EMBL" id="LSDK01000131">
    <property type="protein sequence ID" value="KXB73875.1"/>
    <property type="molecule type" value="Genomic_DNA"/>
</dbReference>
<name>A0A134B1Q9_9PORP</name>
<dbReference type="PANTHER" id="PTHR48094">
    <property type="entry name" value="PROTEIN/NUCLEIC ACID DEGLYCASE DJ-1-RELATED"/>
    <property type="match status" value="1"/>
</dbReference>
<feature type="domain" description="DJ-1/PfpI" evidence="1">
    <location>
        <begin position="3"/>
        <end position="165"/>
    </location>
</feature>
<comment type="caution">
    <text evidence="2">The sequence shown here is derived from an EMBL/GenBank/DDBJ whole genome shotgun (WGS) entry which is preliminary data.</text>
</comment>
<dbReference type="InterPro" id="IPR002818">
    <property type="entry name" value="DJ-1/PfpI"/>
</dbReference>
<protein>
    <submittedName>
        <fullName evidence="2">DJ-1 family protein</fullName>
    </submittedName>
</protein>
<dbReference type="NCBIfam" id="TIGR01383">
    <property type="entry name" value="not_thiJ"/>
    <property type="match status" value="1"/>
</dbReference>
<proteinExistence type="predicted"/>
<dbReference type="STRING" id="322095.HMPREF3185_01894"/>
<gene>
    <name evidence="2" type="ORF">HMPREF3185_01894</name>
</gene>
<dbReference type="GO" id="GO:0005737">
    <property type="term" value="C:cytoplasm"/>
    <property type="evidence" value="ECO:0007669"/>
    <property type="project" value="TreeGrafter"/>
</dbReference>
<evidence type="ECO:0000259" key="1">
    <source>
        <dbReference type="Pfam" id="PF01965"/>
    </source>
</evidence>
<accession>A0A134B1Q9</accession>
<dbReference type="RefSeq" id="WP_060935969.1">
    <property type="nucleotide sequence ID" value="NZ_KQ960464.1"/>
</dbReference>
<dbReference type="CDD" id="cd03135">
    <property type="entry name" value="GATase1_DJ-1"/>
    <property type="match status" value="1"/>
</dbReference>
<dbReference type="Pfam" id="PF01965">
    <property type="entry name" value="DJ-1_PfpI"/>
    <property type="match status" value="1"/>
</dbReference>
<dbReference type="PATRIC" id="fig|322095.3.peg.1870"/>
<organism evidence="2 3">
    <name type="scientific">Porphyromonas somerae</name>
    <dbReference type="NCBI Taxonomy" id="322095"/>
    <lineage>
        <taxon>Bacteria</taxon>
        <taxon>Pseudomonadati</taxon>
        <taxon>Bacteroidota</taxon>
        <taxon>Bacteroidia</taxon>
        <taxon>Bacteroidales</taxon>
        <taxon>Porphyromonadaceae</taxon>
        <taxon>Porphyromonas</taxon>
    </lineage>
</organism>
<dbReference type="PANTHER" id="PTHR48094:SF12">
    <property type="entry name" value="PARKINSON DISEASE PROTEIN 7 HOMOLOG"/>
    <property type="match status" value="1"/>
</dbReference>
<reference evidence="3" key="1">
    <citation type="submission" date="2016-01" db="EMBL/GenBank/DDBJ databases">
        <authorList>
            <person name="Mitreva M."/>
            <person name="Pepin K.H."/>
            <person name="Mihindukulasuriya K.A."/>
            <person name="Fulton R."/>
            <person name="Fronick C."/>
            <person name="O'Laughlin M."/>
            <person name="Miner T."/>
            <person name="Herter B."/>
            <person name="Rosa B.A."/>
            <person name="Cordes M."/>
            <person name="Tomlinson C."/>
            <person name="Wollam A."/>
            <person name="Palsikar V.B."/>
            <person name="Mardis E.R."/>
            <person name="Wilson R.K."/>
        </authorList>
    </citation>
    <scope>NUCLEOTIDE SEQUENCE [LARGE SCALE GENOMIC DNA]</scope>
    <source>
        <strain evidence="3">KA00683</strain>
    </source>
</reference>
<keyword evidence="3" id="KW-1185">Reference proteome</keyword>
<dbReference type="SUPFAM" id="SSF52317">
    <property type="entry name" value="Class I glutamine amidotransferase-like"/>
    <property type="match status" value="1"/>
</dbReference>
<sequence length="185" mass="19450">MSKNVYVFLAEGFEEIEAIGTIDLLRRAGLPTHIVAVGLEPNVTGAHGIAIQADLSISEVYNDDVLALVLPGGLPGVTNLDASQRLHQLIREANQEGKLLCAICAAPSVFGGADILEGKEAIAYPGFEKNLKGAKVSEAPVVKSGHIITAKSAGYTFDFALEIITALAGEEKAKEVAAGIIYTRH</sequence>
<dbReference type="InterPro" id="IPR050325">
    <property type="entry name" value="Prot/Nucl_acid_deglycase"/>
</dbReference>